<keyword evidence="10" id="KW-1185">Reference proteome</keyword>
<dbReference type="EMBL" id="JBHMAJ010000011">
    <property type="protein sequence ID" value="MFB9825928.1"/>
    <property type="molecule type" value="Genomic_DNA"/>
</dbReference>
<feature type="transmembrane region" description="Helical" evidence="7">
    <location>
        <begin position="79"/>
        <end position="99"/>
    </location>
</feature>
<evidence type="ECO:0000256" key="1">
    <source>
        <dbReference type="ARBA" id="ARBA00004651"/>
    </source>
</evidence>
<dbReference type="PANTHER" id="PTHR23517:SF3">
    <property type="entry name" value="INTEGRAL MEMBRANE TRANSPORT PROTEIN"/>
    <property type="match status" value="1"/>
</dbReference>
<protein>
    <submittedName>
        <fullName evidence="9">MFS transporter</fullName>
    </submittedName>
</protein>
<dbReference type="GO" id="GO:0005886">
    <property type="term" value="C:plasma membrane"/>
    <property type="evidence" value="ECO:0007669"/>
    <property type="project" value="UniProtKB-SubCell"/>
</dbReference>
<feature type="domain" description="Major facilitator superfamily (MFS) profile" evidence="8">
    <location>
        <begin position="18"/>
        <end position="408"/>
    </location>
</feature>
<evidence type="ECO:0000256" key="6">
    <source>
        <dbReference type="ARBA" id="ARBA00023136"/>
    </source>
</evidence>
<dbReference type="InterPro" id="IPR020846">
    <property type="entry name" value="MFS_dom"/>
</dbReference>
<feature type="transmembrane region" description="Helical" evidence="7">
    <location>
        <begin position="341"/>
        <end position="365"/>
    </location>
</feature>
<dbReference type="Pfam" id="PF07690">
    <property type="entry name" value="MFS_1"/>
    <property type="match status" value="1"/>
</dbReference>
<dbReference type="Gene3D" id="1.20.1250.20">
    <property type="entry name" value="MFS general substrate transporter like domains"/>
    <property type="match status" value="2"/>
</dbReference>
<keyword evidence="5 7" id="KW-1133">Transmembrane helix</keyword>
<evidence type="ECO:0000256" key="4">
    <source>
        <dbReference type="ARBA" id="ARBA00022692"/>
    </source>
</evidence>
<dbReference type="InterPro" id="IPR011701">
    <property type="entry name" value="MFS"/>
</dbReference>
<dbReference type="PANTHER" id="PTHR23517">
    <property type="entry name" value="RESISTANCE PROTEIN MDTM, PUTATIVE-RELATED-RELATED"/>
    <property type="match status" value="1"/>
</dbReference>
<feature type="transmembrane region" description="Helical" evidence="7">
    <location>
        <begin position="385"/>
        <end position="406"/>
    </location>
</feature>
<comment type="caution">
    <text evidence="9">The sequence shown here is derived from an EMBL/GenBank/DDBJ whole genome shotgun (WGS) entry which is preliminary data.</text>
</comment>
<feature type="transmembrane region" description="Helical" evidence="7">
    <location>
        <begin position="317"/>
        <end position="334"/>
    </location>
</feature>
<accession>A0ABD5MQ24</accession>
<proteinExistence type="predicted"/>
<feature type="transmembrane region" description="Helical" evidence="7">
    <location>
        <begin position="16"/>
        <end position="36"/>
    </location>
</feature>
<sequence>MVTAEIRSLVGRIGRFDAIVLTSGLWFLSKFVRFAFPPLFERLSRVYGVSPAVLGGAFSGLLMVYAAMQFPSGLIADRVSSVAVIGAGTVLAAVGALALAVDSPLVVLVGAMLTIGAGTGPVKTVGIRVLSRTYPRQTGRALGVFDTFGTLGGAAAPAAVVLFANAPGVVGAGWRTTFLVAGIVGICVTVGFVARVPRRLPDPEPDRADTETTVPIREYGALFREWRFSVFVLVTTLFSFAYNATLAFLPLYFTREAGLTTTTASLLFSVLFAVSLVQLLTGEISDRTGALPLIALTVGLATAGLGAILLLSDVAGPLMLGGAVVCLGLGAHGYRPVRGAYLMSVIPTSVAGGSLGAVRTIQMVAGASSPALVGVVSETAGLRPAFWVLTAALLVATGLSVLLWVFDSP</sequence>
<reference evidence="9" key="1">
    <citation type="submission" date="2024-09" db="EMBL/GenBank/DDBJ databases">
        <authorList>
            <person name="Sun Q."/>
        </authorList>
    </citation>
    <scope>NUCLEOTIDE SEQUENCE [LARGE SCALE GENOMIC DNA]</scope>
    <source>
        <strain evidence="9">JCM 31273</strain>
    </source>
</reference>
<feature type="transmembrane region" description="Helical" evidence="7">
    <location>
        <begin position="176"/>
        <end position="194"/>
    </location>
</feature>
<dbReference type="SUPFAM" id="SSF103473">
    <property type="entry name" value="MFS general substrate transporter"/>
    <property type="match status" value="1"/>
</dbReference>
<dbReference type="AlphaFoldDB" id="A0ABD5MQ24"/>
<comment type="subcellular location">
    <subcellularLocation>
        <location evidence="1">Cell membrane</location>
        <topology evidence="1">Multi-pass membrane protein</topology>
    </subcellularLocation>
</comment>
<gene>
    <name evidence="9" type="ORF">ACFFOL_17310</name>
</gene>
<keyword evidence="2" id="KW-0813">Transport</keyword>
<keyword evidence="6 7" id="KW-0472">Membrane</keyword>
<feature type="transmembrane region" description="Helical" evidence="7">
    <location>
        <begin position="142"/>
        <end position="164"/>
    </location>
</feature>
<dbReference type="RefSeq" id="WP_390182338.1">
    <property type="nucleotide sequence ID" value="NZ_CP082288.1"/>
</dbReference>
<evidence type="ECO:0000256" key="5">
    <source>
        <dbReference type="ARBA" id="ARBA00022989"/>
    </source>
</evidence>
<feature type="transmembrane region" description="Helical" evidence="7">
    <location>
        <begin position="293"/>
        <end position="311"/>
    </location>
</feature>
<dbReference type="PROSITE" id="PS50850">
    <property type="entry name" value="MFS"/>
    <property type="match status" value="1"/>
</dbReference>
<evidence type="ECO:0000259" key="8">
    <source>
        <dbReference type="PROSITE" id="PS50850"/>
    </source>
</evidence>
<evidence type="ECO:0000256" key="7">
    <source>
        <dbReference type="SAM" id="Phobius"/>
    </source>
</evidence>
<dbReference type="InterPro" id="IPR050171">
    <property type="entry name" value="MFS_Transporters"/>
</dbReference>
<evidence type="ECO:0000313" key="9">
    <source>
        <dbReference type="EMBL" id="MFB9825928.1"/>
    </source>
</evidence>
<feature type="transmembrane region" description="Helical" evidence="7">
    <location>
        <begin position="230"/>
        <end position="253"/>
    </location>
</feature>
<keyword evidence="4 7" id="KW-0812">Transmembrane</keyword>
<evidence type="ECO:0000313" key="10">
    <source>
        <dbReference type="Proteomes" id="UP001589595"/>
    </source>
</evidence>
<evidence type="ECO:0000256" key="2">
    <source>
        <dbReference type="ARBA" id="ARBA00022448"/>
    </source>
</evidence>
<dbReference type="GeneID" id="67212637"/>
<evidence type="ECO:0000256" key="3">
    <source>
        <dbReference type="ARBA" id="ARBA00022475"/>
    </source>
</evidence>
<dbReference type="Proteomes" id="UP001589595">
    <property type="component" value="Unassembled WGS sequence"/>
</dbReference>
<feature type="transmembrane region" description="Helical" evidence="7">
    <location>
        <begin position="105"/>
        <end position="130"/>
    </location>
</feature>
<organism evidence="9 10">
    <name type="scientific">Halobaculum roseum</name>
    <dbReference type="NCBI Taxonomy" id="2175149"/>
    <lineage>
        <taxon>Archaea</taxon>
        <taxon>Methanobacteriati</taxon>
        <taxon>Methanobacteriota</taxon>
        <taxon>Stenosarchaea group</taxon>
        <taxon>Halobacteria</taxon>
        <taxon>Halobacteriales</taxon>
        <taxon>Haloferacaceae</taxon>
        <taxon>Halobaculum</taxon>
    </lineage>
</organism>
<feature type="transmembrane region" description="Helical" evidence="7">
    <location>
        <begin position="259"/>
        <end position="281"/>
    </location>
</feature>
<feature type="transmembrane region" description="Helical" evidence="7">
    <location>
        <begin position="48"/>
        <end position="67"/>
    </location>
</feature>
<name>A0ABD5MQ24_9EURY</name>
<keyword evidence="3" id="KW-1003">Cell membrane</keyword>
<dbReference type="InterPro" id="IPR036259">
    <property type="entry name" value="MFS_trans_sf"/>
</dbReference>